<organism evidence="2 3">
    <name type="scientific">Aegilops tauschii subsp. strangulata</name>
    <name type="common">Goatgrass</name>
    <dbReference type="NCBI Taxonomy" id="200361"/>
    <lineage>
        <taxon>Eukaryota</taxon>
        <taxon>Viridiplantae</taxon>
        <taxon>Streptophyta</taxon>
        <taxon>Embryophyta</taxon>
        <taxon>Tracheophyta</taxon>
        <taxon>Spermatophyta</taxon>
        <taxon>Magnoliopsida</taxon>
        <taxon>Liliopsida</taxon>
        <taxon>Poales</taxon>
        <taxon>Poaceae</taxon>
        <taxon>BOP clade</taxon>
        <taxon>Pooideae</taxon>
        <taxon>Triticodae</taxon>
        <taxon>Triticeae</taxon>
        <taxon>Triticinae</taxon>
        <taxon>Aegilops</taxon>
    </lineage>
</organism>
<reference evidence="2" key="4">
    <citation type="submission" date="2019-03" db="UniProtKB">
        <authorList>
            <consortium name="EnsemblPlants"/>
        </authorList>
    </citation>
    <scope>IDENTIFICATION</scope>
</reference>
<accession>A0A453R7F5</accession>
<evidence type="ECO:0000256" key="1">
    <source>
        <dbReference type="SAM" id="MobiDB-lite"/>
    </source>
</evidence>
<dbReference type="Gramene" id="AET7Gv20492100.1">
    <property type="protein sequence ID" value="AET7Gv20492100.1"/>
    <property type="gene ID" value="AET7Gv20492100"/>
</dbReference>
<name>A0A453R7F5_AEGTS</name>
<sequence>SRERERRTGGRRRMRLAAWLAVGVRARWGRRCEGADCELSRRSCVLGLRRWRGRVRERRVWSGIGPRRASEKEEKSGRRVGTN</sequence>
<feature type="compositionally biased region" description="Basic and acidic residues" evidence="1">
    <location>
        <begin position="68"/>
        <end position="77"/>
    </location>
</feature>
<protein>
    <submittedName>
        <fullName evidence="2">Uncharacterized protein</fullName>
    </submittedName>
</protein>
<feature type="region of interest" description="Disordered" evidence="1">
    <location>
        <begin position="64"/>
        <end position="83"/>
    </location>
</feature>
<reference evidence="3" key="1">
    <citation type="journal article" date="2014" name="Science">
        <title>Ancient hybridizations among the ancestral genomes of bread wheat.</title>
        <authorList>
            <consortium name="International Wheat Genome Sequencing Consortium,"/>
            <person name="Marcussen T."/>
            <person name="Sandve S.R."/>
            <person name="Heier L."/>
            <person name="Spannagl M."/>
            <person name="Pfeifer M."/>
            <person name="Jakobsen K.S."/>
            <person name="Wulff B.B."/>
            <person name="Steuernagel B."/>
            <person name="Mayer K.F."/>
            <person name="Olsen O.A."/>
        </authorList>
    </citation>
    <scope>NUCLEOTIDE SEQUENCE [LARGE SCALE GENOMIC DNA]</scope>
    <source>
        <strain evidence="3">cv. AL8/78</strain>
    </source>
</reference>
<dbReference type="Proteomes" id="UP000015105">
    <property type="component" value="Chromosome 7D"/>
</dbReference>
<reference evidence="3" key="2">
    <citation type="journal article" date="2017" name="Nat. Plants">
        <title>The Aegilops tauschii genome reveals multiple impacts of transposons.</title>
        <authorList>
            <person name="Zhao G."/>
            <person name="Zou C."/>
            <person name="Li K."/>
            <person name="Wang K."/>
            <person name="Li T."/>
            <person name="Gao L."/>
            <person name="Zhang X."/>
            <person name="Wang H."/>
            <person name="Yang Z."/>
            <person name="Liu X."/>
            <person name="Jiang W."/>
            <person name="Mao L."/>
            <person name="Kong X."/>
            <person name="Jiao Y."/>
            <person name="Jia J."/>
        </authorList>
    </citation>
    <scope>NUCLEOTIDE SEQUENCE [LARGE SCALE GENOMIC DNA]</scope>
    <source>
        <strain evidence="3">cv. AL8/78</strain>
    </source>
</reference>
<reference evidence="2" key="3">
    <citation type="journal article" date="2017" name="Nature">
        <title>Genome sequence of the progenitor of the wheat D genome Aegilops tauschii.</title>
        <authorList>
            <person name="Luo M.C."/>
            <person name="Gu Y.Q."/>
            <person name="Puiu D."/>
            <person name="Wang H."/>
            <person name="Twardziok S.O."/>
            <person name="Deal K.R."/>
            <person name="Huo N."/>
            <person name="Zhu T."/>
            <person name="Wang L."/>
            <person name="Wang Y."/>
            <person name="McGuire P.E."/>
            <person name="Liu S."/>
            <person name="Long H."/>
            <person name="Ramasamy R.K."/>
            <person name="Rodriguez J.C."/>
            <person name="Van S.L."/>
            <person name="Yuan L."/>
            <person name="Wang Z."/>
            <person name="Xia Z."/>
            <person name="Xiao L."/>
            <person name="Anderson O.D."/>
            <person name="Ouyang S."/>
            <person name="Liang Y."/>
            <person name="Zimin A.V."/>
            <person name="Pertea G."/>
            <person name="Qi P."/>
            <person name="Bennetzen J.L."/>
            <person name="Dai X."/>
            <person name="Dawson M.W."/>
            <person name="Muller H.G."/>
            <person name="Kugler K."/>
            <person name="Rivarola-Duarte L."/>
            <person name="Spannagl M."/>
            <person name="Mayer K.F.X."/>
            <person name="Lu F.H."/>
            <person name="Bevan M.W."/>
            <person name="Leroy P."/>
            <person name="Li P."/>
            <person name="You F.M."/>
            <person name="Sun Q."/>
            <person name="Liu Z."/>
            <person name="Lyons E."/>
            <person name="Wicker T."/>
            <person name="Salzberg S.L."/>
            <person name="Devos K.M."/>
            <person name="Dvorak J."/>
        </authorList>
    </citation>
    <scope>NUCLEOTIDE SEQUENCE [LARGE SCALE GENOMIC DNA]</scope>
    <source>
        <strain evidence="2">cv. AL8/78</strain>
    </source>
</reference>
<keyword evidence="3" id="KW-1185">Reference proteome</keyword>
<dbReference type="AlphaFoldDB" id="A0A453R7F5"/>
<reference evidence="2" key="5">
    <citation type="journal article" date="2021" name="G3 (Bethesda)">
        <title>Aegilops tauschii genome assembly Aet v5.0 features greater sequence contiguity and improved annotation.</title>
        <authorList>
            <person name="Wang L."/>
            <person name="Zhu T."/>
            <person name="Rodriguez J.C."/>
            <person name="Deal K.R."/>
            <person name="Dubcovsky J."/>
            <person name="McGuire P.E."/>
            <person name="Lux T."/>
            <person name="Spannagl M."/>
            <person name="Mayer K.F.X."/>
            <person name="Baldrich P."/>
            <person name="Meyers B.C."/>
            <person name="Huo N."/>
            <person name="Gu Y.Q."/>
            <person name="Zhou H."/>
            <person name="Devos K.M."/>
            <person name="Bennetzen J.L."/>
            <person name="Unver T."/>
            <person name="Budak H."/>
            <person name="Gulick P.J."/>
            <person name="Galiba G."/>
            <person name="Kalapos B."/>
            <person name="Nelson D.R."/>
            <person name="Li P."/>
            <person name="You F.M."/>
            <person name="Luo M.C."/>
            <person name="Dvorak J."/>
        </authorList>
    </citation>
    <scope>NUCLEOTIDE SEQUENCE [LARGE SCALE GENOMIC DNA]</scope>
    <source>
        <strain evidence="2">cv. AL8/78</strain>
    </source>
</reference>
<dbReference type="EnsemblPlants" id="AET7Gv20492100.1">
    <property type="protein sequence ID" value="AET7Gv20492100.1"/>
    <property type="gene ID" value="AET7Gv20492100"/>
</dbReference>
<evidence type="ECO:0000313" key="3">
    <source>
        <dbReference type="Proteomes" id="UP000015105"/>
    </source>
</evidence>
<proteinExistence type="predicted"/>
<evidence type="ECO:0000313" key="2">
    <source>
        <dbReference type="EnsemblPlants" id="AET7Gv20492100.1"/>
    </source>
</evidence>